<keyword evidence="3" id="KW-1185">Reference proteome</keyword>
<protein>
    <submittedName>
        <fullName evidence="2">AraC family transcriptional regulator</fullName>
    </submittedName>
</protein>
<sequence length="166" mass="19338">MTEISWPHRIVTSAPRKLVGQHLTMSLADNHTFRLWQQFRSLQQRITNPVSADLFSVQIYPNGFDFTFSTLHSSFVKWAAIEVLDFQSVPPEMSTLDLPGGLYAVFNYQGLPTDPRIFRYIYGEWLPNSPTYTLDHRPHFEILGNLYRHNDPQSEEEIWIPIKTKA</sequence>
<comment type="caution">
    <text evidence="2">The sequence shown here is derived from an EMBL/GenBank/DDBJ whole genome shotgun (WGS) entry which is preliminary data.</text>
</comment>
<reference evidence="2 3" key="1">
    <citation type="submission" date="2018-03" db="EMBL/GenBank/DDBJ databases">
        <title>Genomic Encyclopedia of Archaeal and Bacterial Type Strains, Phase II (KMG-II): from individual species to whole genera.</title>
        <authorList>
            <person name="Goeker M."/>
        </authorList>
    </citation>
    <scope>NUCLEOTIDE SEQUENCE [LARGE SCALE GENOMIC DNA]</scope>
    <source>
        <strain evidence="2 3">DSM 100346</strain>
    </source>
</reference>
<evidence type="ECO:0000313" key="3">
    <source>
        <dbReference type="Proteomes" id="UP000245880"/>
    </source>
</evidence>
<dbReference type="Proteomes" id="UP000245880">
    <property type="component" value="Unassembled WGS sequence"/>
</dbReference>
<dbReference type="EMBL" id="QGDT01000001">
    <property type="protein sequence ID" value="PWJ60558.1"/>
    <property type="molecule type" value="Genomic_DNA"/>
</dbReference>
<dbReference type="SMART" id="SM00871">
    <property type="entry name" value="AraC_E_bind"/>
    <property type="match status" value="1"/>
</dbReference>
<dbReference type="InterPro" id="IPR011256">
    <property type="entry name" value="Reg_factor_effector_dom_sf"/>
</dbReference>
<dbReference type="SUPFAM" id="SSF55136">
    <property type="entry name" value="Probable bacterial effector-binding domain"/>
    <property type="match status" value="1"/>
</dbReference>
<dbReference type="InterPro" id="IPR029442">
    <property type="entry name" value="GyrI-like"/>
</dbReference>
<dbReference type="OrthoDB" id="8560232at2"/>
<evidence type="ECO:0000259" key="1">
    <source>
        <dbReference type="SMART" id="SM00871"/>
    </source>
</evidence>
<name>A0A316ASQ6_9BACT</name>
<dbReference type="InterPro" id="IPR010499">
    <property type="entry name" value="AraC_E-bd"/>
</dbReference>
<feature type="domain" description="AraC effector-binding" evidence="1">
    <location>
        <begin position="6"/>
        <end position="163"/>
    </location>
</feature>
<gene>
    <name evidence="2" type="ORF">CLV98_101743</name>
</gene>
<dbReference type="RefSeq" id="WP_109672834.1">
    <property type="nucleotide sequence ID" value="NZ_QGDT01000001.1"/>
</dbReference>
<dbReference type="Gene3D" id="3.20.80.10">
    <property type="entry name" value="Regulatory factor, effector binding domain"/>
    <property type="match status" value="1"/>
</dbReference>
<dbReference type="Pfam" id="PF06445">
    <property type="entry name" value="GyrI-like"/>
    <property type="match status" value="1"/>
</dbReference>
<proteinExistence type="predicted"/>
<accession>A0A316ASQ6</accession>
<evidence type="ECO:0000313" key="2">
    <source>
        <dbReference type="EMBL" id="PWJ60558.1"/>
    </source>
</evidence>
<dbReference type="AlphaFoldDB" id="A0A316ASQ6"/>
<organism evidence="2 3">
    <name type="scientific">Dyadobacter jejuensis</name>
    <dbReference type="NCBI Taxonomy" id="1082580"/>
    <lineage>
        <taxon>Bacteria</taxon>
        <taxon>Pseudomonadati</taxon>
        <taxon>Bacteroidota</taxon>
        <taxon>Cytophagia</taxon>
        <taxon>Cytophagales</taxon>
        <taxon>Spirosomataceae</taxon>
        <taxon>Dyadobacter</taxon>
    </lineage>
</organism>